<evidence type="ECO:0000313" key="2">
    <source>
        <dbReference type="Proteomes" id="UP000026249"/>
    </source>
</evidence>
<name>A0A037ZGY5_9RHOB</name>
<dbReference type="RefSeq" id="WP_035259131.1">
    <property type="nucleotide sequence ID" value="NZ_JFKE01000004.1"/>
</dbReference>
<dbReference type="STRING" id="1454373.ACMU_11830"/>
<dbReference type="OrthoDB" id="7876148at2"/>
<proteinExistence type="predicted"/>
<organism evidence="1 2">
    <name type="scientific">Actibacterium mucosum KCTC 23349</name>
    <dbReference type="NCBI Taxonomy" id="1454373"/>
    <lineage>
        <taxon>Bacteria</taxon>
        <taxon>Pseudomonadati</taxon>
        <taxon>Pseudomonadota</taxon>
        <taxon>Alphaproteobacteria</taxon>
        <taxon>Rhodobacterales</taxon>
        <taxon>Roseobacteraceae</taxon>
        <taxon>Actibacterium</taxon>
    </lineage>
</organism>
<comment type="caution">
    <text evidence="1">The sequence shown here is derived from an EMBL/GenBank/DDBJ whole genome shotgun (WGS) entry which is preliminary data.</text>
</comment>
<dbReference type="EMBL" id="JFKE01000004">
    <property type="protein sequence ID" value="KAJ55378.1"/>
    <property type="molecule type" value="Genomic_DNA"/>
</dbReference>
<dbReference type="Proteomes" id="UP000026249">
    <property type="component" value="Unassembled WGS sequence"/>
</dbReference>
<keyword evidence="2" id="KW-1185">Reference proteome</keyword>
<evidence type="ECO:0000313" key="1">
    <source>
        <dbReference type="EMBL" id="KAJ55378.1"/>
    </source>
</evidence>
<accession>A0A037ZGY5</accession>
<sequence>MGVVEDLADDLAVKVIEASKATDNPKLIDDVAEEILKTSSTTQEAFLSAVRVRLSVERAEKYLAGRMAKEKPQT</sequence>
<reference evidence="1 2" key="1">
    <citation type="submission" date="2014-03" db="EMBL/GenBank/DDBJ databases">
        <title>Draft Genome Sequence of Actibacterium mucosum KCTC 23349, a Marine Alphaproteobacterium with Complex Ionic Requirements Isolated from Mediterranean Seawater at Malvarrosa Beach, Valencia, Spain.</title>
        <authorList>
            <person name="Arahal D.R."/>
            <person name="Shao Z."/>
            <person name="Lai Q."/>
            <person name="Pujalte M.J."/>
        </authorList>
    </citation>
    <scope>NUCLEOTIDE SEQUENCE [LARGE SCALE GENOMIC DNA]</scope>
    <source>
        <strain evidence="1 2">KCTC 23349</strain>
    </source>
</reference>
<gene>
    <name evidence="1" type="ORF">ACMU_11830</name>
</gene>
<protein>
    <submittedName>
        <fullName evidence="1">Uncharacterized protein</fullName>
    </submittedName>
</protein>
<dbReference type="AlphaFoldDB" id="A0A037ZGY5"/>